<evidence type="ECO:0000313" key="1">
    <source>
        <dbReference type="EMBL" id="MPL54896.1"/>
    </source>
</evidence>
<name>A0A644SJP6_9ZZZZ</name>
<dbReference type="AlphaFoldDB" id="A0A644SJP6"/>
<accession>A0A644SJP6</accession>
<proteinExistence type="predicted"/>
<protein>
    <submittedName>
        <fullName evidence="1">Uncharacterized protein</fullName>
    </submittedName>
</protein>
<sequence length="362" mass="39586">MPVVDKNQLKIWFKNLSKPVQEQFWNWMDSFYHKSEPIPKSAVENLTTDLAKKADLVGGVVPASQLPFSVNTSEVIAVGEISATENTVTLAVHSSGTNAVRINGVVLTRSFPNTFNFTPVTDGSKFLIIYAVNENGIFRLAEGLEDLEAVEPEIPVGALFVRRILINSAGADVELPSLNGFREKVEDDWKAYTFYAPGEEKLLPFTTDKKTSYIIKKATNFDGDLLLAGMKSKITDSDNWWPGKEFTVFNQTPNNLILVAGYTGTGVTFNIASNVTIPAGKFVKFKVSADLSSLEVLEFSGGGAQEKIKRNLQSNNINYCGIAPFGSAENTTVWTVTKITVAANGTATKQTFTNVTWSSVPF</sequence>
<dbReference type="EMBL" id="VSSQ01000001">
    <property type="protein sequence ID" value="MPL54896.1"/>
    <property type="molecule type" value="Genomic_DNA"/>
</dbReference>
<gene>
    <name evidence="1" type="ORF">SDC9_00362</name>
</gene>
<organism evidence="1">
    <name type="scientific">bioreactor metagenome</name>
    <dbReference type="NCBI Taxonomy" id="1076179"/>
    <lineage>
        <taxon>unclassified sequences</taxon>
        <taxon>metagenomes</taxon>
        <taxon>ecological metagenomes</taxon>
    </lineage>
</organism>
<comment type="caution">
    <text evidence="1">The sequence shown here is derived from an EMBL/GenBank/DDBJ whole genome shotgun (WGS) entry which is preliminary data.</text>
</comment>
<reference evidence="1" key="1">
    <citation type="submission" date="2019-08" db="EMBL/GenBank/DDBJ databases">
        <authorList>
            <person name="Kucharzyk K."/>
            <person name="Murdoch R.W."/>
            <person name="Higgins S."/>
            <person name="Loffler F."/>
        </authorList>
    </citation>
    <scope>NUCLEOTIDE SEQUENCE</scope>
</reference>